<feature type="chain" id="PRO_5011562844" evidence="10">
    <location>
        <begin position="22"/>
        <end position="293"/>
    </location>
</feature>
<feature type="disulfide bond" evidence="8">
    <location>
        <begin position="222"/>
        <end position="229"/>
    </location>
</feature>
<keyword evidence="6" id="KW-0862">Zinc</keyword>
<reference evidence="11 12" key="1">
    <citation type="submission" date="2016-10" db="EMBL/GenBank/DDBJ databases">
        <authorList>
            <person name="de Groot N.N."/>
        </authorList>
    </citation>
    <scope>NUCLEOTIDE SEQUENCE [LARGE SCALE GENOMIC DNA]</scope>
    <source>
        <strain evidence="11 12">DSM 22220</strain>
    </source>
</reference>
<evidence type="ECO:0000256" key="7">
    <source>
        <dbReference type="ARBA" id="ARBA00023049"/>
    </source>
</evidence>
<dbReference type="RefSeq" id="WP_090520546.1">
    <property type="nucleotide sequence ID" value="NZ_FNAH01000001.1"/>
</dbReference>
<proteinExistence type="predicted"/>
<dbReference type="GO" id="GO:0006508">
    <property type="term" value="P:proteolysis"/>
    <property type="evidence" value="ECO:0007669"/>
    <property type="project" value="UniProtKB-KW"/>
</dbReference>
<dbReference type="InterPro" id="IPR005073">
    <property type="entry name" value="Peptidase_M74"/>
</dbReference>
<feature type="compositionally biased region" description="Polar residues" evidence="9">
    <location>
        <begin position="258"/>
        <end position="269"/>
    </location>
</feature>
<accession>A0A1G6UD58</accession>
<name>A0A1G6UD58_9RHOB</name>
<feature type="region of interest" description="Disordered" evidence="9">
    <location>
        <begin position="256"/>
        <end position="276"/>
    </location>
</feature>
<dbReference type="AlphaFoldDB" id="A0A1G6UD58"/>
<keyword evidence="8" id="KW-1015">Disulfide bond</keyword>
<keyword evidence="3 10" id="KW-0732">Signal</keyword>
<dbReference type="NCBIfam" id="NF006947">
    <property type="entry name" value="PRK09429.1"/>
    <property type="match status" value="1"/>
</dbReference>
<evidence type="ECO:0000256" key="6">
    <source>
        <dbReference type="ARBA" id="ARBA00022833"/>
    </source>
</evidence>
<feature type="signal peptide" evidence="10">
    <location>
        <begin position="1"/>
        <end position="21"/>
    </location>
</feature>
<evidence type="ECO:0000256" key="9">
    <source>
        <dbReference type="SAM" id="MobiDB-lite"/>
    </source>
</evidence>
<dbReference type="InterPro" id="IPR009045">
    <property type="entry name" value="Zn_M74/Hedgehog-like"/>
</dbReference>
<evidence type="ECO:0000256" key="2">
    <source>
        <dbReference type="ARBA" id="ARBA00022723"/>
    </source>
</evidence>
<organism evidence="11 12">
    <name type="scientific">Paracoccus isoporae</name>
    <dbReference type="NCBI Taxonomy" id="591205"/>
    <lineage>
        <taxon>Bacteria</taxon>
        <taxon>Pseudomonadati</taxon>
        <taxon>Pseudomonadota</taxon>
        <taxon>Alphaproteobacteria</taxon>
        <taxon>Rhodobacterales</taxon>
        <taxon>Paracoccaceae</taxon>
        <taxon>Paracoccus</taxon>
    </lineage>
</organism>
<dbReference type="GO" id="GO:0030288">
    <property type="term" value="C:outer membrane-bounded periplasmic space"/>
    <property type="evidence" value="ECO:0007669"/>
    <property type="project" value="InterPro"/>
</dbReference>
<dbReference type="Gene3D" id="3.30.1380.10">
    <property type="match status" value="1"/>
</dbReference>
<evidence type="ECO:0000313" key="12">
    <source>
        <dbReference type="Proteomes" id="UP000199344"/>
    </source>
</evidence>
<sequence>MIRKLMLTAAALVGLAAPSWADPLAKDVFGYAPGPTAAPGVAIGTYNKGCVSGAVQLPETGPTWQAMRLSRNRNWAHPEMVNFVIGLSQAATKMGFRGLYVGDMSQMRGGPMLSGHASHQLGLDADIWMLPPSSLSLSRAQRENISSISVVAGNGLSVNGNWTGSHSAIIQSAAMDPRVDRIFLDAAIKVAMCDQNGDRGRWLQKLRPTPNHDYHFHVRLNCPPGSPNCQNGAAPVAALSGNDNGCGAARQELRYRANPSTRPKGTPNPNYRHPRSFRLSEMPRQCQAVATAR</sequence>
<feature type="disulfide bond" evidence="8">
    <location>
        <begin position="193"/>
        <end position="246"/>
    </location>
</feature>
<dbReference type="Proteomes" id="UP000199344">
    <property type="component" value="Unassembled WGS sequence"/>
</dbReference>
<dbReference type="Pfam" id="PF03411">
    <property type="entry name" value="Peptidase_M74"/>
    <property type="match status" value="1"/>
</dbReference>
<evidence type="ECO:0000256" key="10">
    <source>
        <dbReference type="SAM" id="SignalP"/>
    </source>
</evidence>
<gene>
    <name evidence="11" type="ORF">SAMN05421538_101520</name>
</gene>
<keyword evidence="12" id="KW-1185">Reference proteome</keyword>
<dbReference type="GO" id="GO:0004252">
    <property type="term" value="F:serine-type endopeptidase activity"/>
    <property type="evidence" value="ECO:0007669"/>
    <property type="project" value="InterPro"/>
</dbReference>
<keyword evidence="2" id="KW-0479">Metal-binding</keyword>
<dbReference type="OrthoDB" id="1467367at2"/>
<keyword evidence="4" id="KW-0574">Periplasm</keyword>
<keyword evidence="1" id="KW-0645">Protease</keyword>
<dbReference type="SUPFAM" id="SSF55166">
    <property type="entry name" value="Hedgehog/DD-peptidase"/>
    <property type="match status" value="1"/>
</dbReference>
<dbReference type="EMBL" id="FNAH01000001">
    <property type="protein sequence ID" value="SDD39352.1"/>
    <property type="molecule type" value="Genomic_DNA"/>
</dbReference>
<keyword evidence="5" id="KW-0378">Hydrolase</keyword>
<dbReference type="PIRSF" id="PIRSF018455">
    <property type="entry name" value="MepA"/>
    <property type="match status" value="1"/>
</dbReference>
<dbReference type="GO" id="GO:0008237">
    <property type="term" value="F:metallopeptidase activity"/>
    <property type="evidence" value="ECO:0007669"/>
    <property type="project" value="UniProtKB-KW"/>
</dbReference>
<dbReference type="STRING" id="591205.SAMN05421538_101520"/>
<evidence type="ECO:0000256" key="3">
    <source>
        <dbReference type="ARBA" id="ARBA00022729"/>
    </source>
</evidence>
<evidence type="ECO:0000256" key="1">
    <source>
        <dbReference type="ARBA" id="ARBA00022670"/>
    </source>
</evidence>
<evidence type="ECO:0000256" key="5">
    <source>
        <dbReference type="ARBA" id="ARBA00022801"/>
    </source>
</evidence>
<protein>
    <submittedName>
        <fullName evidence="11">Penicillin-insensitive murein endopeptidase</fullName>
    </submittedName>
</protein>
<keyword evidence="7" id="KW-0482">Metalloprotease</keyword>
<evidence type="ECO:0000256" key="8">
    <source>
        <dbReference type="PIRSR" id="PIRSR018455-2"/>
    </source>
</evidence>
<dbReference type="GO" id="GO:0046872">
    <property type="term" value="F:metal ion binding"/>
    <property type="evidence" value="ECO:0007669"/>
    <property type="project" value="UniProtKB-KW"/>
</dbReference>
<evidence type="ECO:0000256" key="4">
    <source>
        <dbReference type="ARBA" id="ARBA00022764"/>
    </source>
</evidence>
<evidence type="ECO:0000313" key="11">
    <source>
        <dbReference type="EMBL" id="SDD39352.1"/>
    </source>
</evidence>